<evidence type="ECO:0008006" key="5">
    <source>
        <dbReference type="Google" id="ProtNLM"/>
    </source>
</evidence>
<dbReference type="Pfam" id="PF14244">
    <property type="entry name" value="Retrotran_gag_3"/>
    <property type="match status" value="1"/>
</dbReference>
<keyword evidence="4" id="KW-1185">Reference proteome</keyword>
<protein>
    <recommendedName>
        <fullName evidence="5">Retrotransposon Copia-like N-terminal domain-containing protein</fullName>
    </recommendedName>
</protein>
<proteinExistence type="predicted"/>
<dbReference type="AlphaFoldDB" id="A0AAV3NQ98"/>
<gene>
    <name evidence="3" type="ORF">LIER_02651</name>
</gene>
<dbReference type="InterPro" id="IPR054722">
    <property type="entry name" value="PolX-like_BBD"/>
</dbReference>
<name>A0AAV3NQ98_LITER</name>
<dbReference type="Pfam" id="PF22936">
    <property type="entry name" value="Pol_BBD"/>
    <property type="match status" value="1"/>
</dbReference>
<comment type="caution">
    <text evidence="3">The sequence shown here is derived from an EMBL/GenBank/DDBJ whole genome shotgun (WGS) entry which is preliminary data.</text>
</comment>
<feature type="domain" description="Retrovirus-related Pol polyprotein from transposon TNT 1-94-like beta-barrel" evidence="2">
    <location>
        <begin position="98"/>
        <end position="171"/>
    </location>
</feature>
<accession>A0AAV3NQ98</accession>
<organism evidence="3 4">
    <name type="scientific">Lithospermum erythrorhizon</name>
    <name type="common">Purple gromwell</name>
    <name type="synonym">Lithospermum officinale var. erythrorhizon</name>
    <dbReference type="NCBI Taxonomy" id="34254"/>
    <lineage>
        <taxon>Eukaryota</taxon>
        <taxon>Viridiplantae</taxon>
        <taxon>Streptophyta</taxon>
        <taxon>Embryophyta</taxon>
        <taxon>Tracheophyta</taxon>
        <taxon>Spermatophyta</taxon>
        <taxon>Magnoliopsida</taxon>
        <taxon>eudicotyledons</taxon>
        <taxon>Gunneridae</taxon>
        <taxon>Pentapetalae</taxon>
        <taxon>asterids</taxon>
        <taxon>lamiids</taxon>
        <taxon>Boraginales</taxon>
        <taxon>Boraginaceae</taxon>
        <taxon>Boraginoideae</taxon>
        <taxon>Lithospermeae</taxon>
        <taxon>Lithospermum</taxon>
    </lineage>
</organism>
<sequence length="186" mass="20251">MEEFEKIDTSSPYYLGSGDQPGNLLTHVFLHHDNYSGWSRAMTTALKARRKFVFVDGQPQLAPEQITALSSLLESSHHDTMIGNLPGSVSGTSPPRAWIIDTGASHHVTGNYSSLSHLTTVAQCSIGLPNGHLAMATMEGRVLLPGGLVLHRVLYVPNFYCNFLSVPQLTADSNCHLRFTDSLCAI</sequence>
<evidence type="ECO:0000313" key="3">
    <source>
        <dbReference type="EMBL" id="GAA0141525.1"/>
    </source>
</evidence>
<evidence type="ECO:0000259" key="1">
    <source>
        <dbReference type="Pfam" id="PF14244"/>
    </source>
</evidence>
<dbReference type="EMBL" id="BAABME010000293">
    <property type="protein sequence ID" value="GAA0141525.1"/>
    <property type="molecule type" value="Genomic_DNA"/>
</dbReference>
<dbReference type="Proteomes" id="UP001454036">
    <property type="component" value="Unassembled WGS sequence"/>
</dbReference>
<feature type="domain" description="Retrotransposon Copia-like N-terminal" evidence="1">
    <location>
        <begin position="19"/>
        <end position="58"/>
    </location>
</feature>
<dbReference type="InterPro" id="IPR029472">
    <property type="entry name" value="Copia-like_N"/>
</dbReference>
<evidence type="ECO:0000259" key="2">
    <source>
        <dbReference type="Pfam" id="PF22936"/>
    </source>
</evidence>
<reference evidence="3 4" key="1">
    <citation type="submission" date="2024-01" db="EMBL/GenBank/DDBJ databases">
        <title>The complete chloroplast genome sequence of Lithospermum erythrorhizon: insights into the phylogenetic relationship among Boraginaceae species and the maternal lineages of purple gromwells.</title>
        <authorList>
            <person name="Okada T."/>
            <person name="Watanabe K."/>
        </authorList>
    </citation>
    <scope>NUCLEOTIDE SEQUENCE [LARGE SCALE GENOMIC DNA]</scope>
</reference>
<evidence type="ECO:0000313" key="4">
    <source>
        <dbReference type="Proteomes" id="UP001454036"/>
    </source>
</evidence>